<accession>A0A7X6BJJ9</accession>
<sequence>MRRSRLLIKAKSPRSGSEKFLKNRVMALSEELPYTATLTGC</sequence>
<organism evidence="1 2">
    <name type="scientific">Butyricimonas paravirosa</name>
    <dbReference type="NCBI Taxonomy" id="1472417"/>
    <lineage>
        <taxon>Bacteria</taxon>
        <taxon>Pseudomonadati</taxon>
        <taxon>Bacteroidota</taxon>
        <taxon>Bacteroidia</taxon>
        <taxon>Bacteroidales</taxon>
        <taxon>Odoribacteraceae</taxon>
        <taxon>Butyricimonas</taxon>
    </lineage>
</organism>
<name>A0A7X6BJJ9_9BACT</name>
<gene>
    <name evidence="1" type="ORF">GGR15_002106</name>
</gene>
<reference evidence="1 2" key="1">
    <citation type="submission" date="2020-03" db="EMBL/GenBank/DDBJ databases">
        <title>Genomic Encyclopedia of Type Strains, Phase IV (KMG-IV): sequencing the most valuable type-strain genomes for metagenomic binning, comparative biology and taxonomic classification.</title>
        <authorList>
            <person name="Goeker M."/>
        </authorList>
    </citation>
    <scope>NUCLEOTIDE SEQUENCE [LARGE SCALE GENOMIC DNA]</scope>
    <source>
        <strain evidence="1 2">DSM 105722</strain>
    </source>
</reference>
<dbReference type="AlphaFoldDB" id="A0A7X6BJJ9"/>
<evidence type="ECO:0000313" key="1">
    <source>
        <dbReference type="EMBL" id="NJC18479.1"/>
    </source>
</evidence>
<proteinExistence type="predicted"/>
<dbReference type="Proteomes" id="UP000576368">
    <property type="component" value="Unassembled WGS sequence"/>
</dbReference>
<protein>
    <submittedName>
        <fullName evidence="1">Uncharacterized protein</fullName>
    </submittedName>
</protein>
<evidence type="ECO:0000313" key="2">
    <source>
        <dbReference type="Proteomes" id="UP000576368"/>
    </source>
</evidence>
<dbReference type="EMBL" id="JAATLI010000007">
    <property type="protein sequence ID" value="NJC18479.1"/>
    <property type="molecule type" value="Genomic_DNA"/>
</dbReference>
<comment type="caution">
    <text evidence="1">The sequence shown here is derived from an EMBL/GenBank/DDBJ whole genome shotgun (WGS) entry which is preliminary data.</text>
</comment>